<dbReference type="PANTHER" id="PTHR35792:SF2">
    <property type="entry name" value="GENERAL STRESS PROTEIN"/>
    <property type="match status" value="1"/>
</dbReference>
<keyword evidence="1" id="KW-0812">Transmembrane</keyword>
<evidence type="ECO:0000256" key="1">
    <source>
        <dbReference type="SAM" id="Phobius"/>
    </source>
</evidence>
<dbReference type="InterPro" id="IPR024623">
    <property type="entry name" value="YtxH"/>
</dbReference>
<dbReference type="EMBL" id="JAAZAL010000033">
    <property type="protein sequence ID" value="NLE30842.1"/>
    <property type="molecule type" value="Genomic_DNA"/>
</dbReference>
<feature type="non-terminal residue" evidence="2">
    <location>
        <position position="70"/>
    </location>
</feature>
<feature type="transmembrane region" description="Helical" evidence="1">
    <location>
        <begin position="12"/>
        <end position="32"/>
    </location>
</feature>
<comment type="caution">
    <text evidence="2">The sequence shown here is derived from an EMBL/GenBank/DDBJ whole genome shotgun (WGS) entry which is preliminary data.</text>
</comment>
<sequence length="70" mass="7520">MSSSGDDFFKGLLFGAVIGATAGILLAPQSGVKTREDIKKLALDMGDKAQDLYSYARKQVEKKIKEVKAA</sequence>
<dbReference type="Pfam" id="PF12732">
    <property type="entry name" value="YtxH"/>
    <property type="match status" value="1"/>
</dbReference>
<dbReference type="AlphaFoldDB" id="A0A847ET08"/>
<keyword evidence="1" id="KW-1133">Transmembrane helix</keyword>
<dbReference type="PANTHER" id="PTHR35792">
    <property type="entry name" value="GENERAL STRESS PROTEIN"/>
    <property type="match status" value="1"/>
</dbReference>
<keyword evidence="1" id="KW-0472">Membrane</keyword>
<reference evidence="2 3" key="1">
    <citation type="journal article" date="2020" name="Biotechnol. Biofuels">
        <title>New insights from the biogas microbiome by comprehensive genome-resolved metagenomics of nearly 1600 species originating from multiple anaerobic digesters.</title>
        <authorList>
            <person name="Campanaro S."/>
            <person name="Treu L."/>
            <person name="Rodriguez-R L.M."/>
            <person name="Kovalovszki A."/>
            <person name="Ziels R.M."/>
            <person name="Maus I."/>
            <person name="Zhu X."/>
            <person name="Kougias P.G."/>
            <person name="Basile A."/>
            <person name="Luo G."/>
            <person name="Schluter A."/>
            <person name="Konstantinidis K.T."/>
            <person name="Angelidaki I."/>
        </authorList>
    </citation>
    <scope>NUCLEOTIDE SEQUENCE [LARGE SCALE GENOMIC DNA]</scope>
    <source>
        <strain evidence="2">AS06rmzACSIP_421</strain>
    </source>
</reference>
<gene>
    <name evidence="2" type="ORF">GX618_01025</name>
</gene>
<accession>A0A847ET08</accession>
<evidence type="ECO:0000313" key="3">
    <source>
        <dbReference type="Proteomes" id="UP000554004"/>
    </source>
</evidence>
<dbReference type="InterPro" id="IPR052928">
    <property type="entry name" value="Desiccation-related_membrane"/>
</dbReference>
<organism evidence="2 3">
    <name type="scientific">Candidatus Dojkabacteria bacterium</name>
    <dbReference type="NCBI Taxonomy" id="2099670"/>
    <lineage>
        <taxon>Bacteria</taxon>
        <taxon>Candidatus Dojkabacteria</taxon>
    </lineage>
</organism>
<evidence type="ECO:0000313" key="2">
    <source>
        <dbReference type="EMBL" id="NLE30842.1"/>
    </source>
</evidence>
<proteinExistence type="predicted"/>
<protein>
    <submittedName>
        <fullName evidence="2">YtxH domain-containing protein</fullName>
    </submittedName>
</protein>
<name>A0A847ET08_9BACT</name>
<dbReference type="Proteomes" id="UP000554004">
    <property type="component" value="Unassembled WGS sequence"/>
</dbReference>